<dbReference type="PROSITE" id="PS00108">
    <property type="entry name" value="PROTEIN_KINASE_ST"/>
    <property type="match status" value="1"/>
</dbReference>
<dbReference type="PANTHER" id="PTHR24355">
    <property type="entry name" value="G PROTEIN-COUPLED RECEPTOR KINASE/RIBOSOMAL PROTEIN S6 KINASE"/>
    <property type="match status" value="1"/>
</dbReference>
<keyword evidence="2" id="KW-0808">Transferase</keyword>
<evidence type="ECO:0000313" key="12">
    <source>
        <dbReference type="EMBL" id="CAE0664388.1"/>
    </source>
</evidence>
<dbReference type="PROSITE" id="PS50011">
    <property type="entry name" value="PROTEIN_KINASE_DOM"/>
    <property type="match status" value="1"/>
</dbReference>
<sequence length="695" mass="80669">MATWSRRNRDQLPEFRLNQHKQYLEYCQTGVEHKERERYIRMTTHSFHLNREVDSTAVLAGIPNYDDAKIRELERRLLQCNWLTLHNVLSEPLGYYCFCQHICAMYGMNSTDFWREVMDYDTWKSHRHARWLRRKAVVPKQAEAVHDEPSTSKRGRMGVLMGLEDSDSADSQYNEQLEERKIKRSQSQWAIEASEEEKHKEGSIMFGVPDAVVDSTTKQAYEIYRKEKKKPLVDFLVSKGYHEHHAGNTSFHQKTTCTEEKYAPSSTQPPTEEKSSTVLHASESHYQPSDAMENGPKDVVYRKLKDEEIPNFRNSEQYKTFMRHLFKQHELVEPEDFRIVKMLGQGGFGKVFCCKKIDSGKLYAVKCLSKARIIQKKAISMTKLEKDSMAQLRSNFIVGLDFACQDHENLYLVMTLMTGGNLRYHLRREGFGEHLSRFYAGQILLGLEHMHKLRILYRDLKLDNVLVDHRGHCRLSDLGLCGILPVGKQKTRYAGTPGYMAPEVVMRRPYNMSADIWSYGVCLYRMISGTKPFDGPNRHVLHKNVIAANPSYAKKFSDESKKLLQGLLCKAPMSRLGIMEIKQNKFFECLDWSLLQAGLIKPPFVPNHENLHAPTTTELCNAPFDKKKKKQQQQRQKEDKKAARRLEERYRHTFDDWDFVSTAAIQKEIVAALKINQKKLPDQIQSVPNSCCTII</sequence>
<dbReference type="InterPro" id="IPR000719">
    <property type="entry name" value="Prot_kinase_dom"/>
</dbReference>
<keyword evidence="5 6" id="KW-0067">ATP-binding</keyword>
<dbReference type="InterPro" id="IPR036305">
    <property type="entry name" value="RGS_sf"/>
</dbReference>
<feature type="compositionally biased region" description="Polar residues" evidence="7">
    <location>
        <begin position="264"/>
        <end position="279"/>
    </location>
</feature>
<dbReference type="Pfam" id="PF00069">
    <property type="entry name" value="Pkinase"/>
    <property type="match status" value="1"/>
</dbReference>
<dbReference type="SUPFAM" id="SSF48097">
    <property type="entry name" value="Regulator of G-protein signaling, RGS"/>
    <property type="match status" value="1"/>
</dbReference>
<keyword evidence="3 6" id="KW-0547">Nucleotide-binding</keyword>
<dbReference type="PROSITE" id="PS00107">
    <property type="entry name" value="PROTEIN_KINASE_ATP"/>
    <property type="match status" value="1"/>
</dbReference>
<dbReference type="InterPro" id="IPR045270">
    <property type="entry name" value="STKc_AGC"/>
</dbReference>
<dbReference type="SMART" id="SM00220">
    <property type="entry name" value="S_TKc"/>
    <property type="match status" value="1"/>
</dbReference>
<evidence type="ECO:0000259" key="10">
    <source>
        <dbReference type="PROSITE" id="PS51285"/>
    </source>
</evidence>
<dbReference type="InterPro" id="IPR017441">
    <property type="entry name" value="Protein_kinase_ATP_BS"/>
</dbReference>
<evidence type="ECO:0000256" key="7">
    <source>
        <dbReference type="SAM" id="MobiDB-lite"/>
    </source>
</evidence>
<dbReference type="GO" id="GO:0004674">
    <property type="term" value="F:protein serine/threonine kinase activity"/>
    <property type="evidence" value="ECO:0007669"/>
    <property type="project" value="UniProtKB-KW"/>
</dbReference>
<dbReference type="SUPFAM" id="SSF56112">
    <property type="entry name" value="Protein kinase-like (PK-like)"/>
    <property type="match status" value="1"/>
</dbReference>
<reference evidence="12" key="1">
    <citation type="submission" date="2021-01" db="EMBL/GenBank/DDBJ databases">
        <authorList>
            <person name="Corre E."/>
            <person name="Pelletier E."/>
            <person name="Niang G."/>
            <person name="Scheremetjew M."/>
            <person name="Finn R."/>
            <person name="Kale V."/>
            <person name="Holt S."/>
            <person name="Cochrane G."/>
            <person name="Meng A."/>
            <person name="Brown T."/>
            <person name="Cohen L."/>
        </authorList>
    </citation>
    <scope>NUCLEOTIDE SEQUENCE</scope>
    <source>
        <strain evidence="12">CCCM811</strain>
    </source>
</reference>
<dbReference type="PANTHER" id="PTHR24355:SF18">
    <property type="entry name" value="G PROTEIN-COUPLED RECEPTOR KINASE"/>
    <property type="match status" value="1"/>
</dbReference>
<evidence type="ECO:0000313" key="11">
    <source>
        <dbReference type="EMBL" id="CAE0664386.1"/>
    </source>
</evidence>
<accession>A0A6V3MST2</accession>
<dbReference type="Gene3D" id="1.10.167.10">
    <property type="entry name" value="Regulator of G-protein Signalling 4, domain 2"/>
    <property type="match status" value="1"/>
</dbReference>
<feature type="domain" description="RGS" evidence="9">
    <location>
        <begin position="84"/>
        <end position="122"/>
    </location>
</feature>
<dbReference type="Gene3D" id="1.10.510.10">
    <property type="entry name" value="Transferase(Phosphotransferase) domain 1"/>
    <property type="match status" value="1"/>
</dbReference>
<dbReference type="InterPro" id="IPR000961">
    <property type="entry name" value="AGC-kinase_C"/>
</dbReference>
<dbReference type="InterPro" id="IPR044926">
    <property type="entry name" value="RGS_subdomain_2"/>
</dbReference>
<keyword evidence="1" id="KW-0723">Serine/threonine-protein kinase</keyword>
<dbReference type="EMBL" id="HBIV01022201">
    <property type="protein sequence ID" value="CAE0664388.1"/>
    <property type="molecule type" value="Transcribed_RNA"/>
</dbReference>
<evidence type="ECO:0008006" key="13">
    <source>
        <dbReference type="Google" id="ProtNLM"/>
    </source>
</evidence>
<evidence type="ECO:0000259" key="8">
    <source>
        <dbReference type="PROSITE" id="PS50011"/>
    </source>
</evidence>
<organism evidence="12">
    <name type="scientific">Lotharella globosa</name>
    <dbReference type="NCBI Taxonomy" id="91324"/>
    <lineage>
        <taxon>Eukaryota</taxon>
        <taxon>Sar</taxon>
        <taxon>Rhizaria</taxon>
        <taxon>Cercozoa</taxon>
        <taxon>Chlorarachniophyceae</taxon>
        <taxon>Lotharella</taxon>
    </lineage>
</organism>
<dbReference type="Gene3D" id="3.30.200.20">
    <property type="entry name" value="Phosphorylase Kinase, domain 1"/>
    <property type="match status" value="1"/>
</dbReference>
<evidence type="ECO:0000259" key="9">
    <source>
        <dbReference type="PROSITE" id="PS50132"/>
    </source>
</evidence>
<evidence type="ECO:0000256" key="3">
    <source>
        <dbReference type="ARBA" id="ARBA00022741"/>
    </source>
</evidence>
<dbReference type="AlphaFoldDB" id="A0A6V3MST2"/>
<name>A0A6V3MST2_9EUKA</name>
<dbReference type="PROSITE" id="PS50132">
    <property type="entry name" value="RGS"/>
    <property type="match status" value="1"/>
</dbReference>
<feature type="binding site" evidence="6">
    <location>
        <position position="366"/>
    </location>
    <ligand>
        <name>ATP</name>
        <dbReference type="ChEBI" id="CHEBI:30616"/>
    </ligand>
</feature>
<evidence type="ECO:0000256" key="2">
    <source>
        <dbReference type="ARBA" id="ARBA00022679"/>
    </source>
</evidence>
<gene>
    <name evidence="11" type="ORF">LGLO00237_LOCUS15989</name>
    <name evidence="12" type="ORF">LGLO00237_LOCUS15991</name>
</gene>
<dbReference type="PROSITE" id="PS51285">
    <property type="entry name" value="AGC_KINASE_CTER"/>
    <property type="match status" value="1"/>
</dbReference>
<proteinExistence type="predicted"/>
<dbReference type="EMBL" id="HBIV01022198">
    <property type="protein sequence ID" value="CAE0664386.1"/>
    <property type="molecule type" value="Transcribed_RNA"/>
</dbReference>
<dbReference type="InterPro" id="IPR016137">
    <property type="entry name" value="RGS"/>
</dbReference>
<protein>
    <recommendedName>
        <fullName evidence="13">G protein-coupled receptor kinase</fullName>
    </recommendedName>
</protein>
<dbReference type="GO" id="GO:0005524">
    <property type="term" value="F:ATP binding"/>
    <property type="evidence" value="ECO:0007669"/>
    <property type="project" value="UniProtKB-UniRule"/>
</dbReference>
<dbReference type="InterPro" id="IPR011009">
    <property type="entry name" value="Kinase-like_dom_sf"/>
</dbReference>
<keyword evidence="4" id="KW-0418">Kinase</keyword>
<feature type="region of interest" description="Disordered" evidence="7">
    <location>
        <begin position="246"/>
        <end position="279"/>
    </location>
</feature>
<feature type="compositionally biased region" description="Basic and acidic residues" evidence="7">
    <location>
        <begin position="635"/>
        <end position="644"/>
    </location>
</feature>
<feature type="domain" description="AGC-kinase C-terminal" evidence="10">
    <location>
        <begin position="588"/>
        <end position="669"/>
    </location>
</feature>
<feature type="domain" description="Protein kinase" evidence="8">
    <location>
        <begin position="337"/>
        <end position="587"/>
    </location>
</feature>
<feature type="region of interest" description="Disordered" evidence="7">
    <location>
        <begin position="624"/>
        <end position="644"/>
    </location>
</feature>
<evidence type="ECO:0000256" key="4">
    <source>
        <dbReference type="ARBA" id="ARBA00022777"/>
    </source>
</evidence>
<evidence type="ECO:0000256" key="6">
    <source>
        <dbReference type="PROSITE-ProRule" id="PRU10141"/>
    </source>
</evidence>
<evidence type="ECO:0000256" key="1">
    <source>
        <dbReference type="ARBA" id="ARBA00022527"/>
    </source>
</evidence>
<evidence type="ECO:0000256" key="5">
    <source>
        <dbReference type="ARBA" id="ARBA00022840"/>
    </source>
</evidence>
<dbReference type="CDD" id="cd05123">
    <property type="entry name" value="STKc_AGC"/>
    <property type="match status" value="1"/>
</dbReference>
<feature type="compositionally biased region" description="Polar residues" evidence="7">
    <location>
        <begin position="247"/>
        <end position="256"/>
    </location>
</feature>
<dbReference type="InterPro" id="IPR008271">
    <property type="entry name" value="Ser/Thr_kinase_AS"/>
</dbReference>